<sequence>MRTDGIYAKIFCRIKISDGSLIFQPRITVR</sequence>
<evidence type="ECO:0000313" key="1">
    <source>
        <dbReference type="EMBL" id="JAD68023.1"/>
    </source>
</evidence>
<proteinExistence type="predicted"/>
<dbReference type="EMBL" id="GBRH01229872">
    <property type="protein sequence ID" value="JAD68023.1"/>
    <property type="molecule type" value="Transcribed_RNA"/>
</dbReference>
<reference evidence="1" key="2">
    <citation type="journal article" date="2015" name="Data Brief">
        <title>Shoot transcriptome of the giant reed, Arundo donax.</title>
        <authorList>
            <person name="Barrero R.A."/>
            <person name="Guerrero F.D."/>
            <person name="Moolhuijzen P."/>
            <person name="Goolsby J.A."/>
            <person name="Tidwell J."/>
            <person name="Bellgard S.E."/>
            <person name="Bellgard M.I."/>
        </authorList>
    </citation>
    <scope>NUCLEOTIDE SEQUENCE</scope>
    <source>
        <tissue evidence="1">Shoot tissue taken approximately 20 cm above the soil surface</tissue>
    </source>
</reference>
<organism evidence="1">
    <name type="scientific">Arundo donax</name>
    <name type="common">Giant reed</name>
    <name type="synonym">Donax arundinaceus</name>
    <dbReference type="NCBI Taxonomy" id="35708"/>
    <lineage>
        <taxon>Eukaryota</taxon>
        <taxon>Viridiplantae</taxon>
        <taxon>Streptophyta</taxon>
        <taxon>Embryophyta</taxon>
        <taxon>Tracheophyta</taxon>
        <taxon>Spermatophyta</taxon>
        <taxon>Magnoliopsida</taxon>
        <taxon>Liliopsida</taxon>
        <taxon>Poales</taxon>
        <taxon>Poaceae</taxon>
        <taxon>PACMAD clade</taxon>
        <taxon>Arundinoideae</taxon>
        <taxon>Arundineae</taxon>
        <taxon>Arundo</taxon>
    </lineage>
</organism>
<name>A0A0A9QM96_ARUDO</name>
<reference evidence="1" key="1">
    <citation type="submission" date="2014-09" db="EMBL/GenBank/DDBJ databases">
        <authorList>
            <person name="Magalhaes I.L.F."/>
            <person name="Oliveira U."/>
            <person name="Santos F.R."/>
            <person name="Vidigal T.H.D.A."/>
            <person name="Brescovit A.D."/>
            <person name="Santos A.J."/>
        </authorList>
    </citation>
    <scope>NUCLEOTIDE SEQUENCE</scope>
    <source>
        <tissue evidence="1">Shoot tissue taken approximately 20 cm above the soil surface</tissue>
    </source>
</reference>
<protein>
    <submittedName>
        <fullName evidence="1">Uncharacterized protein</fullName>
    </submittedName>
</protein>
<dbReference type="AlphaFoldDB" id="A0A0A9QM96"/>
<accession>A0A0A9QM96</accession>